<dbReference type="InterPro" id="IPR006143">
    <property type="entry name" value="RND_pump_MFP"/>
</dbReference>
<dbReference type="SUPFAM" id="SSF111369">
    <property type="entry name" value="HlyD-like secretion proteins"/>
    <property type="match status" value="1"/>
</dbReference>
<dbReference type="PANTHER" id="PTHR30469">
    <property type="entry name" value="MULTIDRUG RESISTANCE PROTEIN MDTA"/>
    <property type="match status" value="1"/>
</dbReference>
<gene>
    <name evidence="6" type="ORF">F0145_17455</name>
</gene>
<evidence type="ECO:0000313" key="6">
    <source>
        <dbReference type="EMBL" id="KAA5542927.1"/>
    </source>
</evidence>
<feature type="domain" description="CusB-like beta-barrel" evidence="3">
    <location>
        <begin position="225"/>
        <end position="296"/>
    </location>
</feature>
<dbReference type="NCBIfam" id="TIGR01730">
    <property type="entry name" value="RND_mfp"/>
    <property type="match status" value="1"/>
</dbReference>
<comment type="caution">
    <text evidence="6">The sequence shown here is derived from an EMBL/GenBank/DDBJ whole genome shotgun (WGS) entry which is preliminary data.</text>
</comment>
<dbReference type="Gene3D" id="2.40.50.100">
    <property type="match status" value="1"/>
</dbReference>
<dbReference type="PROSITE" id="PS51257">
    <property type="entry name" value="PROKAR_LIPOPROTEIN"/>
    <property type="match status" value="1"/>
</dbReference>
<proteinExistence type="inferred from homology"/>
<reference evidence="6 7" key="1">
    <citation type="submission" date="2019-09" db="EMBL/GenBank/DDBJ databases">
        <title>Genome sequence and assembly of Adhaeribacter sp.</title>
        <authorList>
            <person name="Chhetri G."/>
        </authorList>
    </citation>
    <scope>NUCLEOTIDE SEQUENCE [LARGE SCALE GENOMIC DNA]</scope>
    <source>
        <strain evidence="6 7">DK36</strain>
    </source>
</reference>
<feature type="signal peptide" evidence="2">
    <location>
        <begin position="1"/>
        <end position="31"/>
    </location>
</feature>
<dbReference type="RefSeq" id="WP_150090288.1">
    <property type="nucleotide sequence ID" value="NZ_VWSF01000015.1"/>
</dbReference>
<dbReference type="PANTHER" id="PTHR30469:SF37">
    <property type="entry name" value="RAGD PROTEIN"/>
    <property type="match status" value="1"/>
</dbReference>
<dbReference type="InterPro" id="IPR058647">
    <property type="entry name" value="BSH_CzcB-like"/>
</dbReference>
<evidence type="ECO:0000259" key="5">
    <source>
        <dbReference type="Pfam" id="PF25989"/>
    </source>
</evidence>
<keyword evidence="2" id="KW-0732">Signal</keyword>
<dbReference type="AlphaFoldDB" id="A0A5M6D5Z0"/>
<evidence type="ECO:0000259" key="3">
    <source>
        <dbReference type="Pfam" id="PF25954"/>
    </source>
</evidence>
<dbReference type="Gene3D" id="2.40.420.20">
    <property type="match status" value="1"/>
</dbReference>
<evidence type="ECO:0000256" key="2">
    <source>
        <dbReference type="SAM" id="SignalP"/>
    </source>
</evidence>
<evidence type="ECO:0000259" key="4">
    <source>
        <dbReference type="Pfam" id="PF25973"/>
    </source>
</evidence>
<dbReference type="InterPro" id="IPR058792">
    <property type="entry name" value="Beta-barrel_RND_2"/>
</dbReference>
<evidence type="ECO:0000313" key="7">
    <source>
        <dbReference type="Proteomes" id="UP000323426"/>
    </source>
</evidence>
<dbReference type="GO" id="GO:1990281">
    <property type="term" value="C:efflux pump complex"/>
    <property type="evidence" value="ECO:0007669"/>
    <property type="project" value="TreeGrafter"/>
</dbReference>
<evidence type="ECO:0000256" key="1">
    <source>
        <dbReference type="ARBA" id="ARBA00009477"/>
    </source>
</evidence>
<dbReference type="Gene3D" id="2.40.30.170">
    <property type="match status" value="1"/>
</dbReference>
<dbReference type="EMBL" id="VWSF01000015">
    <property type="protein sequence ID" value="KAA5542927.1"/>
    <property type="molecule type" value="Genomic_DNA"/>
</dbReference>
<protein>
    <submittedName>
        <fullName evidence="6">Efflux RND transporter periplasmic adaptor subunit</fullName>
    </submittedName>
</protein>
<accession>A0A5M6D5Z0</accession>
<feature type="chain" id="PRO_5024275774" evidence="2">
    <location>
        <begin position="32"/>
        <end position="381"/>
    </location>
</feature>
<dbReference type="Proteomes" id="UP000323426">
    <property type="component" value="Unassembled WGS sequence"/>
</dbReference>
<dbReference type="InterPro" id="IPR058637">
    <property type="entry name" value="YknX-like_C"/>
</dbReference>
<dbReference type="Pfam" id="PF25973">
    <property type="entry name" value="BSH_CzcB"/>
    <property type="match status" value="1"/>
</dbReference>
<dbReference type="Pfam" id="PF25954">
    <property type="entry name" value="Beta-barrel_RND_2"/>
    <property type="match status" value="1"/>
</dbReference>
<comment type="similarity">
    <text evidence="1">Belongs to the membrane fusion protein (MFP) (TC 8.A.1) family.</text>
</comment>
<feature type="domain" description="YknX-like C-terminal permuted SH3-like" evidence="5">
    <location>
        <begin position="306"/>
        <end position="371"/>
    </location>
</feature>
<dbReference type="GO" id="GO:0015562">
    <property type="term" value="F:efflux transmembrane transporter activity"/>
    <property type="evidence" value="ECO:0007669"/>
    <property type="project" value="TreeGrafter"/>
</dbReference>
<dbReference type="Gene3D" id="1.10.287.470">
    <property type="entry name" value="Helix hairpin bin"/>
    <property type="match status" value="1"/>
</dbReference>
<sequence length="381" mass="41776">MKNLIKYTRHGGKLVVAGSFLLLHSSSACHTADSKSEQQVQVTEPEVEVITLQKGKLSSSLQIPGELLPYQEVDLYAKENSYVRKLYVDIGSEVKAGQILASLEAPELNSRLAETQSRLKSQEALYTASRAHYNRLYETSKTPGTISPNDLDQALAKQNSDRANLEAAKAAYRAVVATRNYLEIRAPFNGVITSRNVSPGAYVGPSGKGSELPLLELQEQKKLRLVVSVPEMYTGLLNHQHAISFTVKSVPNQEFKAVVKRMAGALDTRLRAERLEMDVANPDHKLLPGMYAEVNIPLPAKDSTFVVPASAVVASTEKVFVVKVANNKAEWVEVQKGRQADDKVEIYGKLNPGDKLVAVATDEIRDGAELKNIKVNAQTKL</sequence>
<organism evidence="6 7">
    <name type="scientific">Adhaeribacter rhizoryzae</name>
    <dbReference type="NCBI Taxonomy" id="2607907"/>
    <lineage>
        <taxon>Bacteria</taxon>
        <taxon>Pseudomonadati</taxon>
        <taxon>Bacteroidota</taxon>
        <taxon>Cytophagia</taxon>
        <taxon>Cytophagales</taxon>
        <taxon>Hymenobacteraceae</taxon>
        <taxon>Adhaeribacter</taxon>
    </lineage>
</organism>
<feature type="domain" description="CzcB-like barrel-sandwich hybrid" evidence="4">
    <location>
        <begin position="77"/>
        <end position="204"/>
    </location>
</feature>
<dbReference type="Pfam" id="PF25989">
    <property type="entry name" value="YknX_C"/>
    <property type="match status" value="1"/>
</dbReference>
<keyword evidence="7" id="KW-1185">Reference proteome</keyword>
<name>A0A5M6D5Z0_9BACT</name>